<sequence length="483" mass="55723">MSSRASFSHDSRMIKKALPKSLLLRDYLLDDMSSCSSNGFRSYPRRQCCTTVRFLVEMDLNNNGKLPLEQQRRSIPEIKTKWKSKSKPKQKQLSVLQRASAAMIKAFKHFQFSGAGNPTMANFLPRSFSRKLLKHGLWKKTDHPNKEIKRLKSFGDFIKEKETPTQPPSPSQFSTAITTAELNSSTSNYSNSWSDSDFTTTTGNSSEVNLAQKKVIDASPEIKNSTNGKIVGATADTATNWSPTSDDAKFVGDDNQYKKWQNQQDEQFSPVSVMDFPSNNDNDVDDEEEVSSMFQHTHIDVEGTKKIMYKTRRFEGVLQLEPIKLEDRITQFDIESSTKTLYEVDQEENHQEKKALALLQLMKSTISSLDLFKYEIMECLLLEFFKEKMIEQSVSNYEILKKTKDWMDGQVQEIVFDWESKKSKETCIREIEKGVNWSKYDNEVEKENVGMELEYEIFNSLVDDILLDFHLYKCMACKIETFK</sequence>
<keyword evidence="3" id="KW-1185">Reference proteome</keyword>
<reference evidence="2 3" key="1">
    <citation type="submission" date="2022-01" db="EMBL/GenBank/DDBJ databases">
        <authorList>
            <person name="Xiong W."/>
            <person name="Schranz E."/>
        </authorList>
    </citation>
    <scope>NUCLEOTIDE SEQUENCE [LARGE SCALE GENOMIC DNA]</scope>
</reference>
<evidence type="ECO:0000256" key="1">
    <source>
        <dbReference type="SAM" id="MobiDB-lite"/>
    </source>
</evidence>
<evidence type="ECO:0000313" key="3">
    <source>
        <dbReference type="Proteomes" id="UP001157418"/>
    </source>
</evidence>
<evidence type="ECO:0000313" key="2">
    <source>
        <dbReference type="EMBL" id="CAH1451448.1"/>
    </source>
</evidence>
<dbReference type="Proteomes" id="UP001157418">
    <property type="component" value="Unassembled WGS sequence"/>
</dbReference>
<dbReference type="PANTHER" id="PTHR33623:SF4">
    <property type="entry name" value="DUF4378 DOMAIN-CONTAINING PROTEIN"/>
    <property type="match status" value="1"/>
</dbReference>
<protein>
    <recommendedName>
        <fullName evidence="4">DUF4378 domain-containing protein</fullName>
    </recommendedName>
</protein>
<dbReference type="AlphaFoldDB" id="A0AAU9PM63"/>
<dbReference type="PANTHER" id="PTHR33623">
    <property type="entry name" value="OS04G0572500 PROTEIN"/>
    <property type="match status" value="1"/>
</dbReference>
<dbReference type="EMBL" id="CAKMRJ010005745">
    <property type="protein sequence ID" value="CAH1451448.1"/>
    <property type="molecule type" value="Genomic_DNA"/>
</dbReference>
<gene>
    <name evidence="2" type="ORF">LVIROSA_LOCUS36807</name>
</gene>
<feature type="compositionally biased region" description="Low complexity" evidence="1">
    <location>
        <begin position="185"/>
        <end position="196"/>
    </location>
</feature>
<feature type="region of interest" description="Disordered" evidence="1">
    <location>
        <begin position="185"/>
        <end position="205"/>
    </location>
</feature>
<organism evidence="2 3">
    <name type="scientific">Lactuca virosa</name>
    <dbReference type="NCBI Taxonomy" id="75947"/>
    <lineage>
        <taxon>Eukaryota</taxon>
        <taxon>Viridiplantae</taxon>
        <taxon>Streptophyta</taxon>
        <taxon>Embryophyta</taxon>
        <taxon>Tracheophyta</taxon>
        <taxon>Spermatophyta</taxon>
        <taxon>Magnoliopsida</taxon>
        <taxon>eudicotyledons</taxon>
        <taxon>Gunneridae</taxon>
        <taxon>Pentapetalae</taxon>
        <taxon>asterids</taxon>
        <taxon>campanulids</taxon>
        <taxon>Asterales</taxon>
        <taxon>Asteraceae</taxon>
        <taxon>Cichorioideae</taxon>
        <taxon>Cichorieae</taxon>
        <taxon>Lactucinae</taxon>
        <taxon>Lactuca</taxon>
    </lineage>
</organism>
<name>A0AAU9PM63_9ASTR</name>
<comment type="caution">
    <text evidence="2">The sequence shown here is derived from an EMBL/GenBank/DDBJ whole genome shotgun (WGS) entry which is preliminary data.</text>
</comment>
<evidence type="ECO:0008006" key="4">
    <source>
        <dbReference type="Google" id="ProtNLM"/>
    </source>
</evidence>
<proteinExistence type="predicted"/>
<accession>A0AAU9PM63</accession>